<dbReference type="AlphaFoldDB" id="A0A507CV76"/>
<dbReference type="GO" id="GO:0042278">
    <property type="term" value="P:purine nucleoside metabolic process"/>
    <property type="evidence" value="ECO:0007669"/>
    <property type="project" value="TreeGrafter"/>
</dbReference>
<proteinExistence type="predicted"/>
<sequence length="558" mass="59701">MPPRKKAVQFKAPQPIAATREPHTEATALGMIGHLQIPVTNVAKSIEFYDKALAPLGYSRWYSDDVKKSYAYGPPSKFVLWICQKAKHSSKLQGGNRYPGLHFCITAPSRRAVHEFHEAATANGGLDEGAPSIKEFTPSYYAAFAMDPDGWKLEVVYKGEATDEDAGLEAPKSEQDVGAGKDVGVGKDVGAEKNVGAENVGVGKDVGAENVGAGKDVGAEKNIGAAKDVGVEKDAEAVKDAEAEKDAAGEKDVKAPNDSEVANDAEAEKDVEAEKVVEAENEEDEEEETDQPAKKKQRRGSIRQGRTTLVSRFTDSASFARTTPKMTSISAQDIETADSWLHSHAYLVLMKTNEEKGLPSPAPAKHYARRDELNKQIAVWSGDITRLALDAIVNAANRSLLGGGGVDGAIHQAAGPGLLTECKALHGCATGDAKMTAGHGLPARHVVHGVGPVGEDAAKLRAVYVRALDLCVEHGLRTVAFPCISTGVYGYPNERASAVALATVREWMEAVTDGVENRAKVDKIVFCVFLEKDLLIYARLLPCYFPPALTDEETAGEQ</sequence>
<evidence type="ECO:0000313" key="4">
    <source>
        <dbReference type="EMBL" id="TPX43112.1"/>
    </source>
</evidence>
<dbReference type="Pfam" id="PF00903">
    <property type="entry name" value="Glyoxalase"/>
    <property type="match status" value="1"/>
</dbReference>
<feature type="domain" description="VOC" evidence="3">
    <location>
        <begin position="31"/>
        <end position="158"/>
    </location>
</feature>
<dbReference type="InterPro" id="IPR037523">
    <property type="entry name" value="VOC_core"/>
</dbReference>
<dbReference type="PROSITE" id="PS51154">
    <property type="entry name" value="MACRO"/>
    <property type="match status" value="1"/>
</dbReference>
<dbReference type="CDD" id="cd07262">
    <property type="entry name" value="VOC_like"/>
    <property type="match status" value="1"/>
</dbReference>
<feature type="region of interest" description="Disordered" evidence="1">
    <location>
        <begin position="235"/>
        <end position="307"/>
    </location>
</feature>
<gene>
    <name evidence="5" type="ORF">SeLEV6574_g05235</name>
    <name evidence="4" type="ORF">SeLEV6574_g05243</name>
</gene>
<accession>A0A507CV76</accession>
<dbReference type="Gene3D" id="3.40.220.10">
    <property type="entry name" value="Leucine Aminopeptidase, subunit E, domain 1"/>
    <property type="match status" value="1"/>
</dbReference>
<evidence type="ECO:0008006" key="7">
    <source>
        <dbReference type="Google" id="ProtNLM"/>
    </source>
</evidence>
<dbReference type="InterPro" id="IPR043472">
    <property type="entry name" value="Macro_dom-like"/>
</dbReference>
<evidence type="ECO:0000259" key="2">
    <source>
        <dbReference type="PROSITE" id="PS51154"/>
    </source>
</evidence>
<dbReference type="Gene3D" id="3.10.180.10">
    <property type="entry name" value="2,3-Dihydroxybiphenyl 1,2-Dioxygenase, domain 1"/>
    <property type="match status" value="1"/>
</dbReference>
<evidence type="ECO:0000256" key="1">
    <source>
        <dbReference type="SAM" id="MobiDB-lite"/>
    </source>
</evidence>
<dbReference type="Proteomes" id="UP000320475">
    <property type="component" value="Unassembled WGS sequence"/>
</dbReference>
<dbReference type="EMBL" id="QEAM01000239">
    <property type="protein sequence ID" value="TPX43112.1"/>
    <property type="molecule type" value="Genomic_DNA"/>
</dbReference>
<dbReference type="GO" id="GO:0006974">
    <property type="term" value="P:DNA damage response"/>
    <property type="evidence" value="ECO:0007669"/>
    <property type="project" value="TreeGrafter"/>
</dbReference>
<protein>
    <recommendedName>
        <fullName evidence="7">ADP-ribose 1''-phosphate phosphatase</fullName>
    </recommendedName>
</protein>
<comment type="caution">
    <text evidence="4">The sequence shown here is derived from an EMBL/GenBank/DDBJ whole genome shotgun (WGS) entry which is preliminary data.</text>
</comment>
<dbReference type="InterPro" id="IPR004360">
    <property type="entry name" value="Glyas_Fos-R_dOase_dom"/>
</dbReference>
<dbReference type="PROSITE" id="PS51819">
    <property type="entry name" value="VOC"/>
    <property type="match status" value="1"/>
</dbReference>
<feature type="compositionally biased region" description="Basic and acidic residues" evidence="1">
    <location>
        <begin position="235"/>
        <end position="257"/>
    </location>
</feature>
<dbReference type="GO" id="GO:0140291">
    <property type="term" value="P:peptidyl-glutamate ADP-deribosylation"/>
    <property type="evidence" value="ECO:0007669"/>
    <property type="project" value="TreeGrafter"/>
</dbReference>
<feature type="domain" description="Macro" evidence="2">
    <location>
        <begin position="364"/>
        <end position="545"/>
    </location>
</feature>
<dbReference type="SUPFAM" id="SSF52949">
    <property type="entry name" value="Macro domain-like"/>
    <property type="match status" value="1"/>
</dbReference>
<dbReference type="InterPro" id="IPR029068">
    <property type="entry name" value="Glyas_Bleomycin-R_OHBP_Dase"/>
</dbReference>
<evidence type="ECO:0000259" key="3">
    <source>
        <dbReference type="PROSITE" id="PS51819"/>
    </source>
</evidence>
<dbReference type="InterPro" id="IPR002589">
    <property type="entry name" value="Macro_dom"/>
</dbReference>
<dbReference type="PANTHER" id="PTHR11106">
    <property type="entry name" value="GANGLIOSIDE INDUCED DIFFERENTIATION ASSOCIATED PROTEIN 2-RELATED"/>
    <property type="match status" value="1"/>
</dbReference>
<feature type="compositionally biased region" description="Low complexity" evidence="1">
    <location>
        <begin position="176"/>
        <end position="185"/>
    </location>
</feature>
<dbReference type="VEuPathDB" id="FungiDB:SeMB42_g00382"/>
<dbReference type="Pfam" id="PF01661">
    <property type="entry name" value="Macro"/>
    <property type="match status" value="1"/>
</dbReference>
<dbReference type="SUPFAM" id="SSF54593">
    <property type="entry name" value="Glyoxalase/Bleomycin resistance protein/Dihydroxybiphenyl dioxygenase"/>
    <property type="match status" value="1"/>
</dbReference>
<feature type="region of interest" description="Disordered" evidence="1">
    <location>
        <begin position="163"/>
        <end position="185"/>
    </location>
</feature>
<dbReference type="GO" id="GO:0005654">
    <property type="term" value="C:nucleoplasm"/>
    <property type="evidence" value="ECO:0007669"/>
    <property type="project" value="TreeGrafter"/>
</dbReference>
<dbReference type="OrthoDB" id="6077599at2759"/>
<dbReference type="SMART" id="SM00506">
    <property type="entry name" value="A1pp"/>
    <property type="match status" value="1"/>
</dbReference>
<dbReference type="CDD" id="cd02908">
    <property type="entry name" value="Macro_OAADPr_deacetylase"/>
    <property type="match status" value="1"/>
</dbReference>
<dbReference type="GO" id="GO:0140293">
    <property type="term" value="F:ADP-ribosylglutamate hydrolase activity"/>
    <property type="evidence" value="ECO:0007669"/>
    <property type="project" value="TreeGrafter"/>
</dbReference>
<dbReference type="PANTHER" id="PTHR11106:SF27">
    <property type="entry name" value="MACRO DOMAIN-CONTAINING PROTEIN"/>
    <property type="match status" value="1"/>
</dbReference>
<feature type="compositionally biased region" description="Basic and acidic residues" evidence="1">
    <location>
        <begin position="266"/>
        <end position="278"/>
    </location>
</feature>
<feature type="compositionally biased region" description="Acidic residues" evidence="1">
    <location>
        <begin position="279"/>
        <end position="290"/>
    </location>
</feature>
<reference evidence="4 6" key="1">
    <citation type="journal article" date="2019" name="Sci. Rep.">
        <title>Comparative genomics of chytrid fungi reveal insights into the obligate biotrophic and pathogenic lifestyle of Synchytrium endobioticum.</title>
        <authorList>
            <person name="van de Vossenberg B.T.L.H."/>
            <person name="Warris S."/>
            <person name="Nguyen H.D.T."/>
            <person name="van Gent-Pelzer M.P.E."/>
            <person name="Joly D.L."/>
            <person name="van de Geest H.C."/>
            <person name="Bonants P.J.M."/>
            <person name="Smith D.S."/>
            <person name="Levesque C.A."/>
            <person name="van der Lee T.A.J."/>
        </authorList>
    </citation>
    <scope>NUCLEOTIDE SEQUENCE [LARGE SCALE GENOMIC DNA]</scope>
    <source>
        <strain evidence="4 6">LEV6574</strain>
    </source>
</reference>
<evidence type="ECO:0000313" key="5">
    <source>
        <dbReference type="EMBL" id="TPX43118.1"/>
    </source>
</evidence>
<dbReference type="EMBL" id="QEAM01000239">
    <property type="protein sequence ID" value="TPX43118.1"/>
    <property type="molecule type" value="Genomic_DNA"/>
</dbReference>
<evidence type="ECO:0000313" key="6">
    <source>
        <dbReference type="Proteomes" id="UP000320475"/>
    </source>
</evidence>
<name>A0A507CV76_9FUNG</name>
<organism evidence="4 6">
    <name type="scientific">Synchytrium endobioticum</name>
    <dbReference type="NCBI Taxonomy" id="286115"/>
    <lineage>
        <taxon>Eukaryota</taxon>
        <taxon>Fungi</taxon>
        <taxon>Fungi incertae sedis</taxon>
        <taxon>Chytridiomycota</taxon>
        <taxon>Chytridiomycota incertae sedis</taxon>
        <taxon>Chytridiomycetes</taxon>
        <taxon>Synchytriales</taxon>
        <taxon>Synchytriaceae</taxon>
        <taxon>Synchytrium</taxon>
    </lineage>
</organism>